<name>A0A1F8CS56_9BACT</name>
<comment type="caution">
    <text evidence="2">The sequence shown here is derived from an EMBL/GenBank/DDBJ whole genome shotgun (WGS) entry which is preliminary data.</text>
</comment>
<dbReference type="STRING" id="1802538.A2382_02825"/>
<dbReference type="EMBL" id="MGHY01000019">
    <property type="protein sequence ID" value="OGM79144.1"/>
    <property type="molecule type" value="Genomic_DNA"/>
</dbReference>
<evidence type="ECO:0000313" key="3">
    <source>
        <dbReference type="Proteomes" id="UP000178999"/>
    </source>
</evidence>
<accession>A0A1F8CS56</accession>
<dbReference type="Proteomes" id="UP000178999">
    <property type="component" value="Unassembled WGS sequence"/>
</dbReference>
<organism evidence="2 3">
    <name type="scientific">Candidatus Woesebacteria bacterium RIFOXYB1_FULL_38_16</name>
    <dbReference type="NCBI Taxonomy" id="1802538"/>
    <lineage>
        <taxon>Bacteria</taxon>
        <taxon>Candidatus Woeseibacteriota</taxon>
    </lineage>
</organism>
<proteinExistence type="predicted"/>
<protein>
    <submittedName>
        <fullName evidence="2">Uncharacterized protein</fullName>
    </submittedName>
</protein>
<reference evidence="2 3" key="1">
    <citation type="journal article" date="2016" name="Nat. Commun.">
        <title>Thousands of microbial genomes shed light on interconnected biogeochemical processes in an aquifer system.</title>
        <authorList>
            <person name="Anantharaman K."/>
            <person name="Brown C.T."/>
            <person name="Hug L.A."/>
            <person name="Sharon I."/>
            <person name="Castelle C.J."/>
            <person name="Probst A.J."/>
            <person name="Thomas B.C."/>
            <person name="Singh A."/>
            <person name="Wilkins M.J."/>
            <person name="Karaoz U."/>
            <person name="Brodie E.L."/>
            <person name="Williams K.H."/>
            <person name="Hubbard S.S."/>
            <person name="Banfield J.F."/>
        </authorList>
    </citation>
    <scope>NUCLEOTIDE SEQUENCE [LARGE SCALE GENOMIC DNA]</scope>
</reference>
<evidence type="ECO:0000256" key="1">
    <source>
        <dbReference type="SAM" id="MobiDB-lite"/>
    </source>
</evidence>
<feature type="compositionally biased region" description="Polar residues" evidence="1">
    <location>
        <begin position="23"/>
        <end position="35"/>
    </location>
</feature>
<gene>
    <name evidence="2" type="ORF">A2382_02825</name>
</gene>
<sequence length="98" mass="9819">MGDQNQNQQPVGAPVMGEVTDPSMPSVTQSPTAPSGVSVAEPVSGMPVPMAEPSMPAPVTPVMGEPVASEPSVTAEPVSEEPTEATVVPASDTPKPTV</sequence>
<dbReference type="AlphaFoldDB" id="A0A1F8CS56"/>
<feature type="compositionally biased region" description="Polar residues" evidence="1">
    <location>
        <begin position="1"/>
        <end position="10"/>
    </location>
</feature>
<feature type="region of interest" description="Disordered" evidence="1">
    <location>
        <begin position="1"/>
        <end position="98"/>
    </location>
</feature>
<evidence type="ECO:0000313" key="2">
    <source>
        <dbReference type="EMBL" id="OGM79144.1"/>
    </source>
</evidence>